<keyword evidence="3" id="KW-1185">Reference proteome</keyword>
<protein>
    <submittedName>
        <fullName evidence="2">Phospholipid transport system substrate-binding protein</fullName>
    </submittedName>
</protein>
<dbReference type="PANTHER" id="PTHR36573:SF1">
    <property type="entry name" value="INTERMEMBRANE PHOSPHOLIPID TRANSPORT SYSTEM BINDING PROTEIN MLAC"/>
    <property type="match status" value="1"/>
</dbReference>
<feature type="chain" id="PRO_5012126185" evidence="1">
    <location>
        <begin position="25"/>
        <end position="209"/>
    </location>
</feature>
<dbReference type="EMBL" id="FZLN01000001">
    <property type="protein sequence ID" value="SNQ29351.1"/>
    <property type="molecule type" value="Genomic_DNA"/>
</dbReference>
<dbReference type="Proteomes" id="UP000243463">
    <property type="component" value="Unassembled WGS sequence"/>
</dbReference>
<sequence>MNTLFRQAIMASALTAVVSTAAIAAPAQTPSDFIKTVADGLIGRLKAEHSQLQNNPSAINAIVKQNLEPYVDVQAFTRLVMGTYASPQNSTPQQRANFEKSLRQSLIQNYGTALAKYSNQSYSIRPYRPSAGAYQVVTLDFIQSGQKTPVAFQLSEQSNQWKIRNINVAGIDIGLQFRNQFASTVQRSGGDLDKAIASFQPDANAATKK</sequence>
<dbReference type="RefSeq" id="WP_088823331.1">
    <property type="nucleotide sequence ID" value="NZ_FZLN01000001.1"/>
</dbReference>
<name>A0A217EFS2_9GAMM</name>
<dbReference type="Gene3D" id="3.10.450.710">
    <property type="entry name" value="Tgt2/MlaC"/>
    <property type="match status" value="1"/>
</dbReference>
<keyword evidence="1" id="KW-0732">Signal</keyword>
<dbReference type="InterPro" id="IPR008869">
    <property type="entry name" value="MlaC/ttg2D"/>
</dbReference>
<reference evidence="3" key="1">
    <citation type="submission" date="2017-06" db="EMBL/GenBank/DDBJ databases">
        <authorList>
            <person name="Varghese N."/>
            <person name="Submissions S."/>
        </authorList>
    </citation>
    <scope>NUCLEOTIDE SEQUENCE [LARGE SCALE GENOMIC DNA]</scope>
    <source>
        <strain evidence="3">ANC 5114</strain>
    </source>
</reference>
<evidence type="ECO:0000313" key="2">
    <source>
        <dbReference type="EMBL" id="SNQ29351.1"/>
    </source>
</evidence>
<proteinExistence type="predicted"/>
<dbReference type="AlphaFoldDB" id="A0A217EFS2"/>
<gene>
    <name evidence="2" type="ORF">SAMN05444584_1298</name>
</gene>
<evidence type="ECO:0000313" key="3">
    <source>
        <dbReference type="Proteomes" id="UP000243463"/>
    </source>
</evidence>
<organism evidence="2 3">
    <name type="scientific">Acinetobacter apis</name>
    <dbReference type="NCBI Taxonomy" id="1229165"/>
    <lineage>
        <taxon>Bacteria</taxon>
        <taxon>Pseudomonadati</taxon>
        <taxon>Pseudomonadota</taxon>
        <taxon>Gammaproteobacteria</taxon>
        <taxon>Moraxellales</taxon>
        <taxon>Moraxellaceae</taxon>
        <taxon>Acinetobacter</taxon>
    </lineage>
</organism>
<dbReference type="Pfam" id="PF05494">
    <property type="entry name" value="MlaC"/>
    <property type="match status" value="1"/>
</dbReference>
<accession>A0A217EFS2</accession>
<evidence type="ECO:0000256" key="1">
    <source>
        <dbReference type="SAM" id="SignalP"/>
    </source>
</evidence>
<dbReference type="PANTHER" id="PTHR36573">
    <property type="entry name" value="INTERMEMBRANE PHOSPHOLIPID TRANSPORT SYSTEM BINDING PROTEIN MLAC"/>
    <property type="match status" value="1"/>
</dbReference>
<dbReference type="InterPro" id="IPR042245">
    <property type="entry name" value="Tgt2/MlaC_sf"/>
</dbReference>
<dbReference type="OrthoDB" id="9787053at2"/>
<dbReference type="PIRSF" id="PIRSF004649">
    <property type="entry name" value="MlaC"/>
    <property type="match status" value="1"/>
</dbReference>
<feature type="signal peptide" evidence="1">
    <location>
        <begin position="1"/>
        <end position="24"/>
    </location>
</feature>